<gene>
    <name evidence="1" type="ORF">RPERSI_LOCUS19770</name>
</gene>
<proteinExistence type="predicted"/>
<evidence type="ECO:0000313" key="1">
    <source>
        <dbReference type="EMBL" id="CAG8794460.1"/>
    </source>
</evidence>
<feature type="non-terminal residue" evidence="1">
    <location>
        <position position="1"/>
    </location>
</feature>
<evidence type="ECO:0000313" key="2">
    <source>
        <dbReference type="Proteomes" id="UP000789920"/>
    </source>
</evidence>
<accession>A0ACA9RI60</accession>
<comment type="caution">
    <text evidence="1">The sequence shown here is derived from an EMBL/GenBank/DDBJ whole genome shotgun (WGS) entry which is preliminary data.</text>
</comment>
<sequence>REYSRLYMRKLRAKKKGLTSKTPELNPVKPANVKPQVKPESCPHCRTLAEVQQAYENLQQQIEAAKEKRREQ</sequence>
<organism evidence="1 2">
    <name type="scientific">Racocetra persica</name>
    <dbReference type="NCBI Taxonomy" id="160502"/>
    <lineage>
        <taxon>Eukaryota</taxon>
        <taxon>Fungi</taxon>
        <taxon>Fungi incertae sedis</taxon>
        <taxon>Mucoromycota</taxon>
        <taxon>Glomeromycotina</taxon>
        <taxon>Glomeromycetes</taxon>
        <taxon>Diversisporales</taxon>
        <taxon>Gigasporaceae</taxon>
        <taxon>Racocetra</taxon>
    </lineage>
</organism>
<keyword evidence="2" id="KW-1185">Reference proteome</keyword>
<dbReference type="EMBL" id="CAJVQC010054669">
    <property type="protein sequence ID" value="CAG8794460.1"/>
    <property type="molecule type" value="Genomic_DNA"/>
</dbReference>
<name>A0ACA9RI60_9GLOM</name>
<protein>
    <submittedName>
        <fullName evidence="1">32730_t:CDS:1</fullName>
    </submittedName>
</protein>
<reference evidence="1" key="1">
    <citation type="submission" date="2021-06" db="EMBL/GenBank/DDBJ databases">
        <authorList>
            <person name="Kallberg Y."/>
            <person name="Tangrot J."/>
            <person name="Rosling A."/>
        </authorList>
    </citation>
    <scope>NUCLEOTIDE SEQUENCE</scope>
    <source>
        <strain evidence="1">MA461A</strain>
    </source>
</reference>
<dbReference type="Proteomes" id="UP000789920">
    <property type="component" value="Unassembled WGS sequence"/>
</dbReference>